<evidence type="ECO:0000256" key="2">
    <source>
        <dbReference type="ARBA" id="ARBA00008661"/>
    </source>
</evidence>
<dbReference type="PANTHER" id="PTHR23020:SF41">
    <property type="entry name" value="AMINOGLYCOSIDE PHOSPHOTRANSFERASE DOMAIN-CONTAINING PROTEIN"/>
    <property type="match status" value="1"/>
</dbReference>
<dbReference type="Pfam" id="PF07914">
    <property type="entry name" value="DUF1679"/>
    <property type="match status" value="2"/>
</dbReference>
<protein>
    <recommendedName>
        <fullName evidence="10">CHK kinase-like domain-containing protein</fullName>
    </recommendedName>
</protein>
<keyword evidence="4" id="KW-0808">Transferase</keyword>
<keyword evidence="6" id="KW-0735">Signal-anchor</keyword>
<comment type="similarity">
    <text evidence="2">Belongs to the glycosyltransferase 31 family.</text>
</comment>
<evidence type="ECO:0000256" key="5">
    <source>
        <dbReference type="ARBA" id="ARBA00022692"/>
    </source>
</evidence>
<name>A0AA39H9Q6_9BILA</name>
<accession>A0AA39H9Q6</accession>
<evidence type="ECO:0000259" key="10">
    <source>
        <dbReference type="SMART" id="SM00587"/>
    </source>
</evidence>
<dbReference type="InterPro" id="IPR011009">
    <property type="entry name" value="Kinase-like_dom_sf"/>
</dbReference>
<dbReference type="EMBL" id="JAUCMV010000004">
    <property type="protein sequence ID" value="KAK0401856.1"/>
    <property type="molecule type" value="Genomic_DNA"/>
</dbReference>
<organism evidence="11 12">
    <name type="scientific">Steinernema hermaphroditum</name>
    <dbReference type="NCBI Taxonomy" id="289476"/>
    <lineage>
        <taxon>Eukaryota</taxon>
        <taxon>Metazoa</taxon>
        <taxon>Ecdysozoa</taxon>
        <taxon>Nematoda</taxon>
        <taxon>Chromadorea</taxon>
        <taxon>Rhabditida</taxon>
        <taxon>Tylenchina</taxon>
        <taxon>Panagrolaimomorpha</taxon>
        <taxon>Strongyloidoidea</taxon>
        <taxon>Steinernematidae</taxon>
        <taxon>Steinernema</taxon>
    </lineage>
</organism>
<evidence type="ECO:0000256" key="6">
    <source>
        <dbReference type="ARBA" id="ARBA00022968"/>
    </source>
</evidence>
<dbReference type="InterPro" id="IPR015897">
    <property type="entry name" value="CHK_kinase-like"/>
</dbReference>
<sequence length="1162" mass="133012">MGNTNAEYNAVTNFDTSKNVADSPITIDWLLRNLHLSDPFFTKLNKYAAVSDVTAEDISDGKGFISKVYKVDICLNNSKEPYEVILKVPGVESFNAAYQNDHVQENGTIMNDKIVAVLHNTECDFYSSFAPHLDIPLVKIYKIQKRTIDEHPGALLMESMVAKGGSYSLSTGANIHQIFEVIKHICSFQAYMLSLPAEKWIGKYNFDVFGSFSKDDMFGPFFEKLKILKPGMFDEGIKEFDKYRMKTKFMKYIMIEIYKDLDLPAVLCHGDFWNNNVLWKIDSNGLLTNEIAAIIDWQALHEGCLTDDLSRFMCVCTDGDLRREYENEILQYYYDTITNDLKKDVTFKVEQVRKAYEANFIQQAMICMFAGPFLFNCDSLTGDEKQIGLFTYWSLGTSSSHHVLSLSCPISVNATFANYRLNYKLAGEFDAVRCEGKKLFIFVITTVSSYDQRDVIRQTWASNKHTRHAVVTFIVGQPKTRIHEELLIHESDTYGDIVVTSIPDSYNFTAFKVHAGYYLHNTYCPHVPFVLRADDDIVALPDRFVHFINSGFFGNDEKAIYGILVKNSKPVRDPNHKWYIPMDYYNQSAFPTYVNGPAYLMTAKSTEAILEKTPETTFFWIEDVLFTGLMAEKTGVKLVESLGIFKFYCNERDKSDRSAFDNWDHEGYCMRQASSCDKSGVPHVTLISHAPDFPRPNVERAYNDMMMIQCPATLLFHLCFLIDLAVMEGAREQSCLYHVSAELNTSSKVADSSFTTDWLLSNLHLFDPQFSKINELGTVTKITAVDISDGKGFISKVYKVDLNFEHTNDPYEVILKVPGVDSFNNAYQDEKDRKQNVNVMTERFFSTLHNRECDFYLNFASHLDIPLAKIYKVQKWVLGKQPGALMMESMLGKGDSYPLPDGANIQQIFEVVKHICSFQKYGLSLPTEQWSGKYSYKVFDYFARNNINAPFFEKLKMLKPGVFDEGIKVLEKYRLNKKFMNYVMIDIHKDLGLPAVLCHGDFWNNNILWKRDSSAFLSNEIAAIIDWQGFHEGCLTTDLSRFLCICTDGDVRREYEDQVLQYYYDTMAQHLKENGKHAVFSIDAVRKAYMANFIQQATVCMIAGPFLYNCDNLTGDEKEIKQAELEKLLLRGQMSMEDALVYLKELAEEILALGDDEDSVTN</sequence>
<dbReference type="GO" id="GO:0000139">
    <property type="term" value="C:Golgi membrane"/>
    <property type="evidence" value="ECO:0007669"/>
    <property type="project" value="UniProtKB-SubCell"/>
</dbReference>
<evidence type="ECO:0000256" key="3">
    <source>
        <dbReference type="ARBA" id="ARBA00022676"/>
    </source>
</evidence>
<evidence type="ECO:0000256" key="8">
    <source>
        <dbReference type="ARBA" id="ARBA00023034"/>
    </source>
</evidence>
<dbReference type="Gene3D" id="3.90.1200.10">
    <property type="match status" value="2"/>
</dbReference>
<dbReference type="InterPro" id="IPR012877">
    <property type="entry name" value="Dhs-27"/>
</dbReference>
<gene>
    <name evidence="11" type="ORF">QR680_016012</name>
</gene>
<comment type="subcellular location">
    <subcellularLocation>
        <location evidence="1">Golgi apparatus membrane</location>
        <topology evidence="1">Single-pass type II membrane protein</topology>
    </subcellularLocation>
</comment>
<dbReference type="GO" id="GO:0016758">
    <property type="term" value="F:hexosyltransferase activity"/>
    <property type="evidence" value="ECO:0007669"/>
    <property type="project" value="InterPro"/>
</dbReference>
<evidence type="ECO:0000256" key="7">
    <source>
        <dbReference type="ARBA" id="ARBA00022989"/>
    </source>
</evidence>
<dbReference type="PANTHER" id="PTHR23020">
    <property type="entry name" value="UNCHARACTERIZED NUCLEAR HORMONE RECEPTOR-RELATED"/>
    <property type="match status" value="1"/>
</dbReference>
<evidence type="ECO:0000256" key="9">
    <source>
        <dbReference type="ARBA" id="ARBA00023136"/>
    </source>
</evidence>
<keyword evidence="9" id="KW-0472">Membrane</keyword>
<proteinExistence type="inferred from homology"/>
<dbReference type="SUPFAM" id="SSF56112">
    <property type="entry name" value="Protein kinase-like (PK-like)"/>
    <property type="match status" value="2"/>
</dbReference>
<keyword evidence="3" id="KW-0328">Glycosyltransferase</keyword>
<evidence type="ECO:0000313" key="12">
    <source>
        <dbReference type="Proteomes" id="UP001175271"/>
    </source>
</evidence>
<dbReference type="Gene3D" id="3.90.550.50">
    <property type="match status" value="1"/>
</dbReference>
<keyword evidence="12" id="KW-1185">Reference proteome</keyword>
<dbReference type="InterPro" id="IPR002659">
    <property type="entry name" value="Glyco_trans_31"/>
</dbReference>
<dbReference type="Proteomes" id="UP001175271">
    <property type="component" value="Unassembled WGS sequence"/>
</dbReference>
<reference evidence="11" key="1">
    <citation type="submission" date="2023-06" db="EMBL/GenBank/DDBJ databases">
        <title>Genomic analysis of the entomopathogenic nematode Steinernema hermaphroditum.</title>
        <authorList>
            <person name="Schwarz E.M."/>
            <person name="Heppert J.K."/>
            <person name="Baniya A."/>
            <person name="Schwartz H.T."/>
            <person name="Tan C.-H."/>
            <person name="Antoshechkin I."/>
            <person name="Sternberg P.W."/>
            <person name="Goodrich-Blair H."/>
            <person name="Dillman A.R."/>
        </authorList>
    </citation>
    <scope>NUCLEOTIDE SEQUENCE</scope>
    <source>
        <strain evidence="11">PS9179</strain>
        <tissue evidence="11">Whole animal</tissue>
    </source>
</reference>
<keyword evidence="7" id="KW-1133">Transmembrane helix</keyword>
<dbReference type="SMART" id="SM00587">
    <property type="entry name" value="CHK"/>
    <property type="match status" value="2"/>
</dbReference>
<dbReference type="InterPro" id="IPR052961">
    <property type="entry name" value="Oxido-Kinase-like_Enzymes"/>
</dbReference>
<keyword evidence="8" id="KW-0333">Golgi apparatus</keyword>
<evidence type="ECO:0000256" key="1">
    <source>
        <dbReference type="ARBA" id="ARBA00004323"/>
    </source>
</evidence>
<evidence type="ECO:0000256" key="4">
    <source>
        <dbReference type="ARBA" id="ARBA00022679"/>
    </source>
</evidence>
<evidence type="ECO:0000313" key="11">
    <source>
        <dbReference type="EMBL" id="KAK0401856.1"/>
    </source>
</evidence>
<dbReference type="Pfam" id="PF01762">
    <property type="entry name" value="Galactosyl_T"/>
    <property type="match status" value="1"/>
</dbReference>
<keyword evidence="5" id="KW-0812">Transmembrane</keyword>
<dbReference type="AlphaFoldDB" id="A0AA39H9Q6"/>
<comment type="caution">
    <text evidence="11">The sequence shown here is derived from an EMBL/GenBank/DDBJ whole genome shotgun (WGS) entry which is preliminary data.</text>
</comment>
<feature type="domain" description="CHK kinase-like" evidence="10">
    <location>
        <begin position="155"/>
        <end position="343"/>
    </location>
</feature>
<feature type="domain" description="CHK kinase-like" evidence="10">
    <location>
        <begin position="885"/>
        <end position="1073"/>
    </location>
</feature>